<dbReference type="AlphaFoldDB" id="A0AA42H3W8"/>
<evidence type="ECO:0000313" key="2">
    <source>
        <dbReference type="Proteomes" id="UP001158076"/>
    </source>
</evidence>
<reference evidence="1" key="1">
    <citation type="submission" date="2022-09" db="EMBL/GenBank/DDBJ databases">
        <title>Intensive care unit water sources are persistently colonized with multi-drug resistant bacteria and are the site of extensive horizontal gene transfer of antibiotic resistance genes.</title>
        <authorList>
            <person name="Diorio-Toth L."/>
        </authorList>
    </citation>
    <scope>NUCLEOTIDE SEQUENCE</scope>
    <source>
        <strain evidence="1">GD04147</strain>
    </source>
</reference>
<protein>
    <submittedName>
        <fullName evidence="1">Uncharacterized protein</fullName>
    </submittedName>
</protein>
<dbReference type="Proteomes" id="UP001158076">
    <property type="component" value="Unassembled WGS sequence"/>
</dbReference>
<organism evidence="1 2">
    <name type="scientific">Stutzerimonas stutzeri</name>
    <name type="common">Pseudomonas stutzeri</name>
    <dbReference type="NCBI Taxonomy" id="316"/>
    <lineage>
        <taxon>Bacteria</taxon>
        <taxon>Pseudomonadati</taxon>
        <taxon>Pseudomonadota</taxon>
        <taxon>Gammaproteobacteria</taxon>
        <taxon>Pseudomonadales</taxon>
        <taxon>Pseudomonadaceae</taxon>
        <taxon>Stutzerimonas</taxon>
    </lineage>
</organism>
<comment type="caution">
    <text evidence="1">The sequence shown here is derived from an EMBL/GenBank/DDBJ whole genome shotgun (WGS) entry which is preliminary data.</text>
</comment>
<dbReference type="RefSeq" id="WP_279647949.1">
    <property type="nucleotide sequence ID" value="NZ_JAODZE010000001.1"/>
</dbReference>
<proteinExistence type="predicted"/>
<sequence>MEPNVADMLYEMRWNWLYGERIAQRLEAEHSDDDIKAVFYACKIFKPSLETVFDQRMIDSLKAKLGELYLSNPAQYPRLHFALKAKIESDLSI</sequence>
<evidence type="ECO:0000313" key="1">
    <source>
        <dbReference type="EMBL" id="MDH0145172.1"/>
    </source>
</evidence>
<dbReference type="EMBL" id="JAODZE010000001">
    <property type="protein sequence ID" value="MDH0145172.1"/>
    <property type="molecule type" value="Genomic_DNA"/>
</dbReference>
<gene>
    <name evidence="1" type="ORF">N7335_02065</name>
</gene>
<name>A0AA42H3W8_STUST</name>
<accession>A0AA42H3W8</accession>